<dbReference type="RefSeq" id="WP_011504719.1">
    <property type="nucleotide sequence ID" value="NZ_FODT01000001.1"/>
</dbReference>
<gene>
    <name evidence="3" type="ORF">SAMN05444123_101301</name>
</gene>
<dbReference type="Proteomes" id="UP000199615">
    <property type="component" value="Unassembled WGS sequence"/>
</dbReference>
<comment type="similarity">
    <text evidence="1">Belongs to the RelE toxin family.</text>
</comment>
<evidence type="ECO:0000256" key="2">
    <source>
        <dbReference type="ARBA" id="ARBA00022649"/>
    </source>
</evidence>
<evidence type="ECO:0000313" key="3">
    <source>
        <dbReference type="EMBL" id="SEO10691.1"/>
    </source>
</evidence>
<dbReference type="Pfam" id="PF05016">
    <property type="entry name" value="ParE_toxin"/>
    <property type="match status" value="1"/>
</dbReference>
<accession>A0A1H8M041</accession>
<reference evidence="4" key="1">
    <citation type="submission" date="2016-10" db="EMBL/GenBank/DDBJ databases">
        <authorList>
            <person name="Varghese N."/>
            <person name="Submissions S."/>
        </authorList>
    </citation>
    <scope>NUCLEOTIDE SEQUENCE [LARGE SCALE GENOMIC DNA]</scope>
    <source>
        <strain evidence="4">DSM 123</strain>
    </source>
</reference>
<protein>
    <submittedName>
        <fullName evidence="3">Plasmid stabilization system protein ParE</fullName>
    </submittedName>
</protein>
<sequence length="97" mass="11151">MRLRYTGPALAELISILDYIAEQSPHGAQRVQARIKAAINLLQSHPQIGGRTDDPTIRRLLTTPYRYLVFYEIRMDEIIIHAVRHASRDPETPTRSE</sequence>
<evidence type="ECO:0000313" key="4">
    <source>
        <dbReference type="Proteomes" id="UP000199615"/>
    </source>
</evidence>
<dbReference type="PANTHER" id="PTHR33755">
    <property type="entry name" value="TOXIN PARE1-RELATED"/>
    <property type="match status" value="1"/>
</dbReference>
<keyword evidence="2" id="KW-1277">Toxin-antitoxin system</keyword>
<dbReference type="Gene3D" id="3.30.2310.20">
    <property type="entry name" value="RelE-like"/>
    <property type="match status" value="1"/>
</dbReference>
<dbReference type="InterPro" id="IPR035093">
    <property type="entry name" value="RelE/ParE_toxin_dom_sf"/>
</dbReference>
<dbReference type="AlphaFoldDB" id="A0A1H8M041"/>
<dbReference type="InterPro" id="IPR007712">
    <property type="entry name" value="RelE/ParE_toxin"/>
</dbReference>
<dbReference type="InterPro" id="IPR051803">
    <property type="entry name" value="TA_system_RelE-like_toxin"/>
</dbReference>
<proteinExistence type="inferred from homology"/>
<name>A0A1H8M041_9BRAD</name>
<keyword evidence="4" id="KW-1185">Reference proteome</keyword>
<organism evidence="3 4">
    <name type="scientific">Rhodopseudomonas pseudopalustris</name>
    <dbReference type="NCBI Taxonomy" id="1513892"/>
    <lineage>
        <taxon>Bacteria</taxon>
        <taxon>Pseudomonadati</taxon>
        <taxon>Pseudomonadota</taxon>
        <taxon>Alphaproteobacteria</taxon>
        <taxon>Hyphomicrobiales</taxon>
        <taxon>Nitrobacteraceae</taxon>
        <taxon>Rhodopseudomonas</taxon>
    </lineage>
</organism>
<dbReference type="OrthoDB" id="595470at2"/>
<evidence type="ECO:0000256" key="1">
    <source>
        <dbReference type="ARBA" id="ARBA00006226"/>
    </source>
</evidence>
<dbReference type="EMBL" id="FODT01000001">
    <property type="protein sequence ID" value="SEO10691.1"/>
    <property type="molecule type" value="Genomic_DNA"/>
</dbReference>